<evidence type="ECO:0000256" key="8">
    <source>
        <dbReference type="SAM" id="MobiDB-lite"/>
    </source>
</evidence>
<dbReference type="PANTHER" id="PTHR11334:SF68">
    <property type="entry name" value="G-PROTEIN COUPLED RECEPTORS FAMILY 1 PROFILE DOMAIN-CONTAINING PROTEIN-RELATED"/>
    <property type="match status" value="1"/>
</dbReference>
<dbReference type="Proteomes" id="UP000694403">
    <property type="component" value="Unplaced"/>
</dbReference>
<protein>
    <submittedName>
        <fullName evidence="10">Uncharacterized protein</fullName>
    </submittedName>
</protein>
<dbReference type="InterPro" id="IPR026234">
    <property type="entry name" value="MRGPCRFAMILY"/>
</dbReference>
<organism evidence="10 11">
    <name type="scientific">Chelydra serpentina</name>
    <name type="common">Snapping turtle</name>
    <name type="synonym">Testudo serpentina</name>
    <dbReference type="NCBI Taxonomy" id="8475"/>
    <lineage>
        <taxon>Eukaryota</taxon>
        <taxon>Metazoa</taxon>
        <taxon>Chordata</taxon>
        <taxon>Craniata</taxon>
        <taxon>Vertebrata</taxon>
        <taxon>Euteleostomi</taxon>
        <taxon>Archelosauria</taxon>
        <taxon>Testudinata</taxon>
        <taxon>Testudines</taxon>
        <taxon>Cryptodira</taxon>
        <taxon>Durocryptodira</taxon>
        <taxon>Americhelydia</taxon>
        <taxon>Chelydroidea</taxon>
        <taxon>Chelydridae</taxon>
        <taxon>Chelydra</taxon>
    </lineage>
</organism>
<keyword evidence="4" id="KW-0297">G-protein coupled receptor</keyword>
<dbReference type="Gene3D" id="1.20.1070.10">
    <property type="entry name" value="Rhodopsin 7-helix transmembrane proteins"/>
    <property type="match status" value="1"/>
</dbReference>
<feature type="transmembrane region" description="Helical" evidence="9">
    <location>
        <begin position="232"/>
        <end position="257"/>
    </location>
</feature>
<evidence type="ECO:0000313" key="11">
    <source>
        <dbReference type="Proteomes" id="UP000694403"/>
    </source>
</evidence>
<sequence length="371" mass="41334">MAIISTYFSLPSLGSGCSRPGGWGGAGTIGETPRWGCPSHGFPSVCSLLTGVCVRGGDGETSIPQQRFHDGRLEHSVPSHNVVWPRSGVSNSNYHNIGPRAASLTPPPRCPRPRHHSTPSIRLCPFSALLCLLSCAHGFPLLPHLCQKRKALPMRPTGRVFETHGLDYEAEYNETECPLVDAPLWSSACSGWWGTGFNGRIFVLLEWHCYFLALSTWHAGSISTETCLSVLYPIYVLNFLIFPPIVVLSSLTLFIKLRHSSQQRQPGKLYAVILLTILFFLLFAVPLSLHIVLVYCNVYDSSVIPYKLASVNSSINQVIYFIVGSYRKQRFRGSIKVTLQRVFEEKADPREDGETTEQTQWRVLSSCKEHK</sequence>
<keyword evidence="3 9" id="KW-1133">Transmembrane helix</keyword>
<evidence type="ECO:0000256" key="4">
    <source>
        <dbReference type="ARBA" id="ARBA00023040"/>
    </source>
</evidence>
<keyword evidence="7" id="KW-0807">Transducer</keyword>
<dbReference type="PANTHER" id="PTHR11334">
    <property type="entry name" value="MAS-RELATED G-PROTEIN COUPLED RECEPTOR"/>
    <property type="match status" value="1"/>
</dbReference>
<evidence type="ECO:0000256" key="9">
    <source>
        <dbReference type="SAM" id="Phobius"/>
    </source>
</evidence>
<dbReference type="GO" id="GO:0005886">
    <property type="term" value="C:plasma membrane"/>
    <property type="evidence" value="ECO:0007669"/>
    <property type="project" value="TreeGrafter"/>
</dbReference>
<accession>A0A8C3S3I7</accession>
<feature type="region of interest" description="Disordered" evidence="8">
    <location>
        <begin position="348"/>
        <end position="371"/>
    </location>
</feature>
<name>A0A8C3S3I7_CHESE</name>
<dbReference type="Ensembl" id="ENSCSRT00000009423.1">
    <property type="protein sequence ID" value="ENSCSRP00000009109.1"/>
    <property type="gene ID" value="ENSCSRG00000006783.1"/>
</dbReference>
<dbReference type="GO" id="GO:0004930">
    <property type="term" value="F:G protein-coupled receptor activity"/>
    <property type="evidence" value="ECO:0007669"/>
    <property type="project" value="UniProtKB-KW"/>
</dbReference>
<evidence type="ECO:0000256" key="3">
    <source>
        <dbReference type="ARBA" id="ARBA00022989"/>
    </source>
</evidence>
<dbReference type="AlphaFoldDB" id="A0A8C3S3I7"/>
<keyword evidence="6" id="KW-0675">Receptor</keyword>
<evidence type="ECO:0000256" key="2">
    <source>
        <dbReference type="ARBA" id="ARBA00022692"/>
    </source>
</evidence>
<proteinExistence type="predicted"/>
<feature type="transmembrane region" description="Helical" evidence="9">
    <location>
        <begin position="304"/>
        <end position="323"/>
    </location>
</feature>
<dbReference type="SUPFAM" id="SSF81321">
    <property type="entry name" value="Family A G protein-coupled receptor-like"/>
    <property type="match status" value="1"/>
</dbReference>
<evidence type="ECO:0000313" key="10">
    <source>
        <dbReference type="Ensembl" id="ENSCSRP00000009109.1"/>
    </source>
</evidence>
<reference evidence="10" key="1">
    <citation type="submission" date="2025-08" db="UniProtKB">
        <authorList>
            <consortium name="Ensembl"/>
        </authorList>
    </citation>
    <scope>IDENTIFICATION</scope>
</reference>
<evidence type="ECO:0000256" key="7">
    <source>
        <dbReference type="ARBA" id="ARBA00023224"/>
    </source>
</evidence>
<evidence type="ECO:0000256" key="6">
    <source>
        <dbReference type="ARBA" id="ARBA00023170"/>
    </source>
</evidence>
<evidence type="ECO:0000256" key="1">
    <source>
        <dbReference type="ARBA" id="ARBA00004141"/>
    </source>
</evidence>
<comment type="subcellular location">
    <subcellularLocation>
        <location evidence="1">Membrane</location>
        <topology evidence="1">Multi-pass membrane protein</topology>
    </subcellularLocation>
</comment>
<feature type="transmembrane region" description="Helical" evidence="9">
    <location>
        <begin position="269"/>
        <end position="292"/>
    </location>
</feature>
<keyword evidence="2 9" id="KW-0812">Transmembrane</keyword>
<reference evidence="10" key="2">
    <citation type="submission" date="2025-09" db="UniProtKB">
        <authorList>
            <consortium name="Ensembl"/>
        </authorList>
    </citation>
    <scope>IDENTIFICATION</scope>
</reference>
<evidence type="ECO:0000256" key="5">
    <source>
        <dbReference type="ARBA" id="ARBA00023136"/>
    </source>
</evidence>
<keyword evidence="11" id="KW-1185">Reference proteome</keyword>
<keyword evidence="5 9" id="KW-0472">Membrane</keyword>